<dbReference type="SUPFAM" id="SSF75304">
    <property type="entry name" value="Amidase signature (AS) enzymes"/>
    <property type="match status" value="1"/>
</dbReference>
<dbReference type="EMBL" id="JADIMP010000001">
    <property type="protein sequence ID" value="MBO8440826.1"/>
    <property type="molecule type" value="Genomic_DNA"/>
</dbReference>
<dbReference type="Pfam" id="PF01425">
    <property type="entry name" value="Amidase"/>
    <property type="match status" value="1"/>
</dbReference>
<dbReference type="AlphaFoldDB" id="A0A9D9E467"/>
<dbReference type="GO" id="GO:0003824">
    <property type="term" value="F:catalytic activity"/>
    <property type="evidence" value="ECO:0007669"/>
    <property type="project" value="InterPro"/>
</dbReference>
<dbReference type="InterPro" id="IPR036928">
    <property type="entry name" value="AS_sf"/>
</dbReference>
<reference evidence="3" key="1">
    <citation type="submission" date="2020-10" db="EMBL/GenBank/DDBJ databases">
        <authorList>
            <person name="Gilroy R."/>
        </authorList>
    </citation>
    <scope>NUCLEOTIDE SEQUENCE</scope>
    <source>
        <strain evidence="3">C6-149</strain>
    </source>
</reference>
<evidence type="ECO:0000313" key="4">
    <source>
        <dbReference type="Proteomes" id="UP000823614"/>
    </source>
</evidence>
<accession>A0A9D9E467</accession>
<name>A0A9D9E467_9LACO</name>
<evidence type="ECO:0000259" key="2">
    <source>
        <dbReference type="Pfam" id="PF01425"/>
    </source>
</evidence>
<dbReference type="PANTHER" id="PTHR11895">
    <property type="entry name" value="TRANSAMIDASE"/>
    <property type="match status" value="1"/>
</dbReference>
<comment type="similarity">
    <text evidence="1">Belongs to the amidase family.</text>
</comment>
<proteinExistence type="inferred from homology"/>
<organism evidence="3 4">
    <name type="scientific">Candidatus Gallilactobacillus intestinavium</name>
    <dbReference type="NCBI Taxonomy" id="2840838"/>
    <lineage>
        <taxon>Bacteria</taxon>
        <taxon>Bacillati</taxon>
        <taxon>Bacillota</taxon>
        <taxon>Bacilli</taxon>
        <taxon>Lactobacillales</taxon>
        <taxon>Lactobacillaceae</taxon>
        <taxon>Lactobacillaceae incertae sedis</taxon>
        <taxon>Candidatus Gallilactobacillus</taxon>
    </lineage>
</organism>
<protein>
    <submittedName>
        <fullName evidence="3">Cell wall anchor protein</fullName>
    </submittedName>
</protein>
<dbReference type="Proteomes" id="UP000823614">
    <property type="component" value="Unassembled WGS sequence"/>
</dbReference>
<feature type="domain" description="Amidase" evidence="2">
    <location>
        <begin position="74"/>
        <end position="510"/>
    </location>
</feature>
<dbReference type="PANTHER" id="PTHR11895:SF7">
    <property type="entry name" value="GLUTAMYL-TRNA(GLN) AMIDOTRANSFERASE SUBUNIT A, MITOCHONDRIAL"/>
    <property type="match status" value="1"/>
</dbReference>
<dbReference type="InterPro" id="IPR023631">
    <property type="entry name" value="Amidase_dom"/>
</dbReference>
<dbReference type="InterPro" id="IPR000120">
    <property type="entry name" value="Amidase"/>
</dbReference>
<evidence type="ECO:0000256" key="1">
    <source>
        <dbReference type="ARBA" id="ARBA00009199"/>
    </source>
</evidence>
<evidence type="ECO:0000313" key="3">
    <source>
        <dbReference type="EMBL" id="MBO8440826.1"/>
    </source>
</evidence>
<sequence>MLSNIHKLKKHIKYTIITGLSIFSLFTLNLDNVHADNNNQLNQQQIAQLVNGKSATQLAQLIKEHKLTSQQLIDYDYAQIQQKNGQLNAVINVNKKSAEQQLKQLEKHGNHKAPFYGVPILIKGIAQPFKGAPYTEGLTFEKGNTYKFTGPFVKRLQKMGFIVIGETNFPEQGLINITNSILNGVAHNPWNLDHNTGGSSGGACASVADNIIPVATGNDAGGSLRIPASYCGTIGLKPSEGVIVGDPQDPSIVNFAETKNIHDSINLFNQLTTTKGKQAQLKVPKHLNKLTVAYSTTSPVGSKVSPDAVAAVNKAVSFLRSQGFKCVKVNAPVNGKKLMMNYFEASALGGGNANKLARQKLHRNLKASDVTNHVVSPMTYALYKASLKMPKDADQNFGQEVQTVTKQMNQFHKKYPLYLTPTTAIAAPKNDNPAFLPKYVEQLKHIGTLNHTKQIKLIYRAWFHGLSQTPFTQLANLSGEPAISLPIYVNKDGLPLGVQFEASHGGDMILLRLGLLFQNHNQFIFK</sequence>
<reference evidence="3" key="2">
    <citation type="journal article" date="2021" name="PeerJ">
        <title>Extensive microbial diversity within the chicken gut microbiome revealed by metagenomics and culture.</title>
        <authorList>
            <person name="Gilroy R."/>
            <person name="Ravi A."/>
            <person name="Getino M."/>
            <person name="Pursley I."/>
            <person name="Horton D.L."/>
            <person name="Alikhan N.F."/>
            <person name="Baker D."/>
            <person name="Gharbi K."/>
            <person name="Hall N."/>
            <person name="Watson M."/>
            <person name="Adriaenssens E.M."/>
            <person name="Foster-Nyarko E."/>
            <person name="Jarju S."/>
            <person name="Secka A."/>
            <person name="Antonio M."/>
            <person name="Oren A."/>
            <person name="Chaudhuri R.R."/>
            <person name="La Ragione R."/>
            <person name="Hildebrand F."/>
            <person name="Pallen M.J."/>
        </authorList>
    </citation>
    <scope>NUCLEOTIDE SEQUENCE</scope>
    <source>
        <strain evidence="3">C6-149</strain>
    </source>
</reference>
<comment type="caution">
    <text evidence="3">The sequence shown here is derived from an EMBL/GenBank/DDBJ whole genome shotgun (WGS) entry which is preliminary data.</text>
</comment>
<dbReference type="Gene3D" id="3.90.1300.10">
    <property type="entry name" value="Amidase signature (AS) domain"/>
    <property type="match status" value="1"/>
</dbReference>
<gene>
    <name evidence="3" type="ORF">IAA89_00005</name>
</gene>